<keyword evidence="2" id="KW-1185">Reference proteome</keyword>
<evidence type="ECO:0000313" key="2">
    <source>
        <dbReference type="Proteomes" id="UP000184513"/>
    </source>
</evidence>
<gene>
    <name evidence="1" type="ORF">SAMN04488057_1042</name>
</gene>
<protein>
    <submittedName>
        <fullName evidence="1">Uncharacterized protein</fullName>
    </submittedName>
</protein>
<dbReference type="AlphaFoldDB" id="A0A1M7LYT3"/>
<proteinExistence type="predicted"/>
<organism evidence="1 2">
    <name type="scientific">Cyclobacterium lianum</name>
    <dbReference type="NCBI Taxonomy" id="388280"/>
    <lineage>
        <taxon>Bacteria</taxon>
        <taxon>Pseudomonadati</taxon>
        <taxon>Bacteroidota</taxon>
        <taxon>Cytophagia</taxon>
        <taxon>Cytophagales</taxon>
        <taxon>Cyclobacteriaceae</taxon>
        <taxon>Cyclobacterium</taxon>
    </lineage>
</organism>
<name>A0A1M7LYT3_9BACT</name>
<dbReference type="Proteomes" id="UP000184513">
    <property type="component" value="Unassembled WGS sequence"/>
</dbReference>
<sequence>MGEMPVPISRHPLCAGVVTRSKASGKACPAKAGLVCREACSEVSQTAVSVLTNRNHILRP</sequence>
<reference evidence="1 2" key="1">
    <citation type="submission" date="2016-11" db="EMBL/GenBank/DDBJ databases">
        <authorList>
            <person name="Jaros S."/>
            <person name="Januszkiewicz K."/>
            <person name="Wedrychowicz H."/>
        </authorList>
    </citation>
    <scope>NUCLEOTIDE SEQUENCE [LARGE SCALE GENOMIC DNA]</scope>
    <source>
        <strain evidence="1 2">CGMCC 1.6102</strain>
    </source>
</reference>
<evidence type="ECO:0000313" key="1">
    <source>
        <dbReference type="EMBL" id="SHM83506.1"/>
    </source>
</evidence>
<accession>A0A1M7LYT3</accession>
<dbReference type="EMBL" id="FRCY01000004">
    <property type="protein sequence ID" value="SHM83506.1"/>
    <property type="molecule type" value="Genomic_DNA"/>
</dbReference>